<feature type="compositionally biased region" description="Basic and acidic residues" evidence="1">
    <location>
        <begin position="28"/>
        <end position="38"/>
    </location>
</feature>
<feature type="region of interest" description="Disordered" evidence="1">
    <location>
        <begin position="100"/>
        <end position="231"/>
    </location>
</feature>
<feature type="compositionally biased region" description="Basic and acidic residues" evidence="1">
    <location>
        <begin position="146"/>
        <end position="156"/>
    </location>
</feature>
<evidence type="ECO:0000313" key="3">
    <source>
        <dbReference type="RefSeq" id="XP_014663684.1"/>
    </source>
</evidence>
<sequence length="960" mass="107945">MCDTRPMKDRNTQGHNSPPHIGLPLGGNDEKQSKLREERKNEYLDFLVKKGFTIKPQEMRRPNKSTPPGGGSDIGWLKLGEYEEKRRRLAEERKREYNEMLAQKHQQGLRKRPDAVSQHVNESQQSSPIQAEMQMAAAGAATSQDSHSRRVDEYGGERSMSLTEGPLPGLRDTRSGEVRKREARNREYNDYLQQKKLASRSIGEQQAPRVGNAQQVAPAAQVGHSIGSPQVRKGWGTPVQAYTTYEDILAQKKEEERQYRRYIDDVPDDLPPQQPLRPPQPNIDSELEHLKRVRLEEIDVPMSDPTSELMRQGRQMAEQEEIHRYNMSRDVDLSNAGGATMATAAVSRFRETPSPPPIPRLDPIVYPSADPMRTYLATDDSLPIRTDHVTRRFDDRYAPSFQDNVSRPSPLLQALQMRQNGVRGGDGSFDKTSFMSGASAVGKGAVHGMQHMHTGALYGVSERNVNKVDAAKIYQEELKQQIRQKDLQKRKAKEEEERQNLHAGNQVFDPFGKGGAGAPLRDAQGNVQADLRRKPQDGTGGLHQPPNVKPLTSSSASKLKFSADMKPAFNIAGSVGGKGGTGAQFEESAAAGKDDMARYRNDQYKEELKKQIEEKKRLKEQENERRRRQEEVAERRIQEQQAKMQQEQEADELKAKENEAERRRKNQEIVAAAEVKRLEVEKQKREAKLKDEERQRAQQEKEWASRNVVTQRSVSPVIPALRRNTKTGAAVKAKLSTTSPPFDSQRESTKTVARPTTAERTIIVRQLSAMRQQLEDEQKRVHSALIKDELVGRTTDSDSGAQSSAAGAAVFESALSGKGVTVKRQSAKKGSAKKNKHSDAAMKSTGPTSSDKENDKQRTSVNEPEKEETRSSSAESLRLDQLDSKNRERQMRLQEMQKGKDSENDEAILNSYEQRFEDVRPDSSQSFIYDETLRGSGNVESNRETASDVGGSRQHRSQHA</sequence>
<dbReference type="RefSeq" id="XP_014663684.1">
    <property type="nucleotide sequence ID" value="XM_014808198.1"/>
</dbReference>
<feature type="region of interest" description="Disordered" evidence="1">
    <location>
        <begin position="574"/>
        <end position="598"/>
    </location>
</feature>
<keyword evidence="2" id="KW-1185">Reference proteome</keyword>
<feature type="compositionally biased region" description="Basic and acidic residues" evidence="1">
    <location>
        <begin position="674"/>
        <end position="704"/>
    </location>
</feature>
<feature type="compositionally biased region" description="Basic and acidic residues" evidence="1">
    <location>
        <begin position="877"/>
        <end position="902"/>
    </location>
</feature>
<name>A0ABM1DUR3_PRICU</name>
<protein>
    <submittedName>
        <fullName evidence="3">Centrosome and spindle pole associated protein 1-like</fullName>
    </submittedName>
</protein>
<proteinExistence type="predicted"/>
<feature type="region of interest" description="Disordered" evidence="1">
    <location>
        <begin position="52"/>
        <end position="82"/>
    </location>
</feature>
<evidence type="ECO:0000313" key="2">
    <source>
        <dbReference type="Proteomes" id="UP000695022"/>
    </source>
</evidence>
<dbReference type="GeneID" id="106806310"/>
<feature type="compositionally biased region" description="Basic and acidic residues" evidence="1">
    <location>
        <begin position="774"/>
        <end position="791"/>
    </location>
</feature>
<feature type="compositionally biased region" description="Low complexity" evidence="1">
    <location>
        <begin position="130"/>
        <end position="141"/>
    </location>
</feature>
<feature type="compositionally biased region" description="Basic and acidic residues" evidence="1">
    <location>
        <begin position="171"/>
        <end position="189"/>
    </location>
</feature>
<feature type="compositionally biased region" description="Basic and acidic residues" evidence="1">
    <location>
        <begin position="651"/>
        <end position="662"/>
    </location>
</feature>
<gene>
    <name evidence="3" type="primary">LOC106806310</name>
</gene>
<dbReference type="Proteomes" id="UP000695022">
    <property type="component" value="Unplaced"/>
</dbReference>
<dbReference type="PANTHER" id="PTHR21616:SF2">
    <property type="entry name" value="CENTROSOME AND SPINDLE POLE-ASSOCIATED PROTEIN 1"/>
    <property type="match status" value="1"/>
</dbReference>
<reference evidence="3" key="1">
    <citation type="submission" date="2025-08" db="UniProtKB">
        <authorList>
            <consortium name="RefSeq"/>
        </authorList>
    </citation>
    <scope>IDENTIFICATION</scope>
</reference>
<evidence type="ECO:0000256" key="1">
    <source>
        <dbReference type="SAM" id="MobiDB-lite"/>
    </source>
</evidence>
<dbReference type="PANTHER" id="PTHR21616">
    <property type="entry name" value="CENTROSOME SPINDLE POLE ASSOCIATED PROTEIN"/>
    <property type="match status" value="1"/>
</dbReference>
<feature type="region of interest" description="Disordered" evidence="1">
    <location>
        <begin position="774"/>
        <end position="960"/>
    </location>
</feature>
<feature type="compositionally biased region" description="Basic and acidic residues" evidence="1">
    <location>
        <begin position="850"/>
        <end position="870"/>
    </location>
</feature>
<feature type="region of interest" description="Disordered" evidence="1">
    <location>
        <begin position="612"/>
        <end position="757"/>
    </location>
</feature>
<feature type="compositionally biased region" description="Basic residues" evidence="1">
    <location>
        <begin position="825"/>
        <end position="836"/>
    </location>
</feature>
<feature type="compositionally biased region" description="Basic and acidic residues" evidence="1">
    <location>
        <begin position="612"/>
        <end position="638"/>
    </location>
</feature>
<dbReference type="InterPro" id="IPR026708">
    <property type="entry name" value="CSPP1"/>
</dbReference>
<feature type="compositionally biased region" description="Basic and acidic residues" evidence="1">
    <location>
        <begin position="482"/>
        <end position="500"/>
    </location>
</feature>
<feature type="compositionally biased region" description="Low complexity" evidence="1">
    <location>
        <begin position="797"/>
        <end position="809"/>
    </location>
</feature>
<feature type="compositionally biased region" description="Polar residues" evidence="1">
    <location>
        <begin position="118"/>
        <end position="129"/>
    </location>
</feature>
<feature type="region of interest" description="Disordered" evidence="1">
    <location>
        <begin position="1"/>
        <end position="38"/>
    </location>
</feature>
<feature type="region of interest" description="Disordered" evidence="1">
    <location>
        <begin position="482"/>
        <end position="555"/>
    </location>
</feature>
<feature type="compositionally biased region" description="Basic and acidic residues" evidence="1">
    <location>
        <begin position="1"/>
        <end position="12"/>
    </location>
</feature>
<organism evidence="2 3">
    <name type="scientific">Priapulus caudatus</name>
    <name type="common">Priapulid worm</name>
    <dbReference type="NCBI Taxonomy" id="37621"/>
    <lineage>
        <taxon>Eukaryota</taxon>
        <taxon>Metazoa</taxon>
        <taxon>Ecdysozoa</taxon>
        <taxon>Scalidophora</taxon>
        <taxon>Priapulida</taxon>
        <taxon>Priapulimorpha</taxon>
        <taxon>Priapulimorphida</taxon>
        <taxon>Priapulidae</taxon>
        <taxon>Priapulus</taxon>
    </lineage>
</organism>
<accession>A0ABM1DUR3</accession>